<sequence>MPRLLQCSWFTGRPPSL</sequence>
<dbReference type="Proteomes" id="UP000314294">
    <property type="component" value="Unassembled WGS sequence"/>
</dbReference>
<proteinExistence type="predicted"/>
<accession>A0A4Z2DZS9</accession>
<comment type="caution">
    <text evidence="1">The sequence shown here is derived from an EMBL/GenBank/DDBJ whole genome shotgun (WGS) entry which is preliminary data.</text>
</comment>
<keyword evidence="2" id="KW-1185">Reference proteome</keyword>
<evidence type="ECO:0000313" key="2">
    <source>
        <dbReference type="Proteomes" id="UP000314294"/>
    </source>
</evidence>
<dbReference type="AlphaFoldDB" id="A0A4Z2DZS9"/>
<reference evidence="1 2" key="1">
    <citation type="submission" date="2019-03" db="EMBL/GenBank/DDBJ databases">
        <title>First draft genome of Liparis tanakae, snailfish: a comprehensive survey of snailfish specific genes.</title>
        <authorList>
            <person name="Kim W."/>
            <person name="Song I."/>
            <person name="Jeong J.-H."/>
            <person name="Kim D."/>
            <person name="Kim S."/>
            <person name="Ryu S."/>
            <person name="Song J.Y."/>
            <person name="Lee S.K."/>
        </authorList>
    </citation>
    <scope>NUCLEOTIDE SEQUENCE [LARGE SCALE GENOMIC DNA]</scope>
    <source>
        <tissue evidence="1">Muscle</tissue>
    </source>
</reference>
<evidence type="ECO:0000313" key="1">
    <source>
        <dbReference type="EMBL" id="TNN22024.1"/>
    </source>
</evidence>
<protein>
    <submittedName>
        <fullName evidence="1">Uncharacterized protein</fullName>
    </submittedName>
</protein>
<dbReference type="EMBL" id="SRLO01024588">
    <property type="protein sequence ID" value="TNN22024.1"/>
    <property type="molecule type" value="Genomic_DNA"/>
</dbReference>
<name>A0A4Z2DZS9_9TELE</name>
<gene>
    <name evidence="1" type="ORF">EYF80_067863</name>
</gene>
<organism evidence="1 2">
    <name type="scientific">Liparis tanakae</name>
    <name type="common">Tanaka's snailfish</name>
    <dbReference type="NCBI Taxonomy" id="230148"/>
    <lineage>
        <taxon>Eukaryota</taxon>
        <taxon>Metazoa</taxon>
        <taxon>Chordata</taxon>
        <taxon>Craniata</taxon>
        <taxon>Vertebrata</taxon>
        <taxon>Euteleostomi</taxon>
        <taxon>Actinopterygii</taxon>
        <taxon>Neopterygii</taxon>
        <taxon>Teleostei</taxon>
        <taxon>Neoteleostei</taxon>
        <taxon>Acanthomorphata</taxon>
        <taxon>Eupercaria</taxon>
        <taxon>Perciformes</taxon>
        <taxon>Cottioidei</taxon>
        <taxon>Cottales</taxon>
        <taxon>Liparidae</taxon>
        <taxon>Liparis</taxon>
    </lineage>
</organism>